<dbReference type="AlphaFoldDB" id="A0AAU9NX57"/>
<evidence type="ECO:0000313" key="3">
    <source>
        <dbReference type="Proteomes" id="UP001157418"/>
    </source>
</evidence>
<comment type="caution">
    <text evidence="2">The sequence shown here is derived from an EMBL/GenBank/DDBJ whole genome shotgun (WGS) entry which is preliminary data.</text>
</comment>
<keyword evidence="1" id="KW-0732">Signal</keyword>
<dbReference type="Proteomes" id="UP001157418">
    <property type="component" value="Unassembled WGS sequence"/>
</dbReference>
<proteinExistence type="predicted"/>
<feature type="signal peptide" evidence="1">
    <location>
        <begin position="1"/>
        <end position="30"/>
    </location>
</feature>
<reference evidence="2 3" key="1">
    <citation type="submission" date="2022-01" db="EMBL/GenBank/DDBJ databases">
        <authorList>
            <person name="Xiong W."/>
            <person name="Schranz E."/>
        </authorList>
    </citation>
    <scope>NUCLEOTIDE SEQUENCE [LARGE SCALE GENOMIC DNA]</scope>
</reference>
<keyword evidence="3" id="KW-1185">Reference proteome</keyword>
<organism evidence="2 3">
    <name type="scientific">Lactuca virosa</name>
    <dbReference type="NCBI Taxonomy" id="75947"/>
    <lineage>
        <taxon>Eukaryota</taxon>
        <taxon>Viridiplantae</taxon>
        <taxon>Streptophyta</taxon>
        <taxon>Embryophyta</taxon>
        <taxon>Tracheophyta</taxon>
        <taxon>Spermatophyta</taxon>
        <taxon>Magnoliopsida</taxon>
        <taxon>eudicotyledons</taxon>
        <taxon>Gunneridae</taxon>
        <taxon>Pentapetalae</taxon>
        <taxon>asterids</taxon>
        <taxon>campanulids</taxon>
        <taxon>Asterales</taxon>
        <taxon>Asteraceae</taxon>
        <taxon>Cichorioideae</taxon>
        <taxon>Cichorieae</taxon>
        <taxon>Lactucinae</taxon>
        <taxon>Lactuca</taxon>
    </lineage>
</organism>
<dbReference type="EMBL" id="CAKMRJ010005412">
    <property type="protein sequence ID" value="CAH1442336.1"/>
    <property type="molecule type" value="Genomic_DNA"/>
</dbReference>
<feature type="chain" id="PRO_5043538267" evidence="1">
    <location>
        <begin position="31"/>
        <end position="80"/>
    </location>
</feature>
<sequence length="80" mass="9178">MQPTCRKHDMKNFHMLIFLILLLATCMVKGSTIGIKEAKYGSGCYSGDYNDKFQICCKQNFVVKSCYAKMEDCKKKLSIH</sequence>
<accession>A0AAU9NX57</accession>
<evidence type="ECO:0000256" key="1">
    <source>
        <dbReference type="SAM" id="SignalP"/>
    </source>
</evidence>
<name>A0AAU9NX57_9ASTR</name>
<gene>
    <name evidence="2" type="ORF">LVIROSA_LOCUS28329</name>
</gene>
<evidence type="ECO:0000313" key="2">
    <source>
        <dbReference type="EMBL" id="CAH1442336.1"/>
    </source>
</evidence>
<protein>
    <submittedName>
        <fullName evidence="2">Uncharacterized protein</fullName>
    </submittedName>
</protein>